<dbReference type="Pfam" id="PF07501">
    <property type="entry name" value="G5"/>
    <property type="match status" value="1"/>
</dbReference>
<dbReference type="InterPro" id="IPR045175">
    <property type="entry name" value="M28_fam"/>
</dbReference>
<dbReference type="PANTHER" id="PTHR12147:SF26">
    <property type="entry name" value="PEPTIDASE M28 DOMAIN-CONTAINING PROTEIN"/>
    <property type="match status" value="1"/>
</dbReference>
<evidence type="ECO:0000313" key="6">
    <source>
        <dbReference type="Proteomes" id="UP001059480"/>
    </source>
</evidence>
<dbReference type="Gene3D" id="2.20.230.10">
    <property type="entry name" value="Resuscitation-promoting factor rpfb"/>
    <property type="match status" value="1"/>
</dbReference>
<feature type="signal peptide" evidence="3">
    <location>
        <begin position="1"/>
        <end position="48"/>
    </location>
</feature>
<accession>A0ABT1WL04</accession>
<name>A0ABT1WL04_9LACT</name>
<dbReference type="InterPro" id="IPR005877">
    <property type="entry name" value="YSIRK_signal_dom"/>
</dbReference>
<organism evidence="5 6">
    <name type="scientific">Granulicatella seriolae</name>
    <dbReference type="NCBI Taxonomy" id="2967226"/>
    <lineage>
        <taxon>Bacteria</taxon>
        <taxon>Bacillati</taxon>
        <taxon>Bacillota</taxon>
        <taxon>Bacilli</taxon>
        <taxon>Lactobacillales</taxon>
        <taxon>Carnobacteriaceae</taxon>
        <taxon>Granulicatella</taxon>
    </lineage>
</organism>
<dbReference type="Pfam" id="PF04389">
    <property type="entry name" value="Peptidase_M28"/>
    <property type="match status" value="1"/>
</dbReference>
<dbReference type="NCBIfam" id="TIGR01168">
    <property type="entry name" value="YSIRK_signal"/>
    <property type="match status" value="1"/>
</dbReference>
<dbReference type="Proteomes" id="UP001059480">
    <property type="component" value="Unassembled WGS sequence"/>
</dbReference>
<dbReference type="PROSITE" id="PS51109">
    <property type="entry name" value="G5"/>
    <property type="match status" value="1"/>
</dbReference>
<keyword evidence="1 3" id="KW-0732">Signal</keyword>
<dbReference type="Gene3D" id="3.40.630.10">
    <property type="entry name" value="Zn peptidases"/>
    <property type="match status" value="1"/>
</dbReference>
<reference evidence="5" key="3">
    <citation type="journal article" date="2023" name="Microbiol. Resour. Announc.">
        <title>Draft Genome Sequence of Granulicatella sp. Strain S8, Isolated from a Marine Fish, Seriola quinqueradiata.</title>
        <authorList>
            <person name="Lee M."/>
            <person name="Farooq A."/>
            <person name="Jeong J.B."/>
            <person name="Jung M.Y."/>
        </authorList>
    </citation>
    <scope>NUCLEOTIDE SEQUENCE</scope>
    <source>
        <strain evidence="5">S8</strain>
    </source>
</reference>
<dbReference type="InterPro" id="IPR007484">
    <property type="entry name" value="Peptidase_M28"/>
</dbReference>
<evidence type="ECO:0000259" key="4">
    <source>
        <dbReference type="PROSITE" id="PS51109"/>
    </source>
</evidence>
<dbReference type="RefSeq" id="WP_256944311.1">
    <property type="nucleotide sequence ID" value="NZ_JANHNZ010000001.1"/>
</dbReference>
<proteinExistence type="predicted"/>
<protein>
    <submittedName>
        <fullName evidence="5">M20/M25/M40 family metallo-hydrolase</fullName>
    </submittedName>
</protein>
<feature type="chain" id="PRO_5045248718" evidence="3">
    <location>
        <begin position="49"/>
        <end position="596"/>
    </location>
</feature>
<reference evidence="5" key="1">
    <citation type="submission" date="2022-07" db="EMBL/GenBank/DDBJ databases">
        <authorList>
            <person name="Jung M.-Y."/>
            <person name="Lee M."/>
        </authorList>
    </citation>
    <scope>NUCLEOTIDE SEQUENCE</scope>
    <source>
        <strain evidence="5">S8</strain>
    </source>
</reference>
<reference evidence="5" key="2">
    <citation type="journal article" date="2023" name="Curr. Microbiol.">
        <title>Granulicatella seriolae sp. nov., a Novel Facultative Anaerobe Isolated from Yellowtail Marine Fish.</title>
        <authorList>
            <person name="Lee M."/>
            <person name="Choi Y.J."/>
            <person name="Farooq A."/>
            <person name="Jeong J.B."/>
            <person name="Jung M.Y."/>
        </authorList>
    </citation>
    <scope>NUCLEOTIDE SEQUENCE</scope>
    <source>
        <strain evidence="5">S8</strain>
    </source>
</reference>
<dbReference type="InterPro" id="IPR011098">
    <property type="entry name" value="G5_dom"/>
</dbReference>
<evidence type="ECO:0000256" key="2">
    <source>
        <dbReference type="SAM" id="MobiDB-lite"/>
    </source>
</evidence>
<evidence type="ECO:0000256" key="3">
    <source>
        <dbReference type="SAM" id="SignalP"/>
    </source>
</evidence>
<dbReference type="SUPFAM" id="SSF53187">
    <property type="entry name" value="Zn-dependent exopeptidases"/>
    <property type="match status" value="1"/>
</dbReference>
<dbReference type="PANTHER" id="PTHR12147">
    <property type="entry name" value="METALLOPEPTIDASE M28 FAMILY MEMBER"/>
    <property type="match status" value="1"/>
</dbReference>
<evidence type="ECO:0000313" key="5">
    <source>
        <dbReference type="EMBL" id="MCQ9209205.1"/>
    </source>
</evidence>
<evidence type="ECO:0000256" key="1">
    <source>
        <dbReference type="ARBA" id="ARBA00022729"/>
    </source>
</evidence>
<dbReference type="SMART" id="SM01208">
    <property type="entry name" value="G5"/>
    <property type="match status" value="1"/>
</dbReference>
<feature type="region of interest" description="Disordered" evidence="2">
    <location>
        <begin position="86"/>
        <end position="155"/>
    </location>
</feature>
<feature type="domain" description="G5" evidence="4">
    <location>
        <begin position="458"/>
        <end position="538"/>
    </location>
</feature>
<gene>
    <name evidence="5" type="ORF">NPA36_01315</name>
</gene>
<keyword evidence="6" id="KW-1185">Reference proteome</keyword>
<sequence length="596" mass="65017">MFGKNNEDMRKKQMGQKTKTFTLRKLRVGLVSAMIGSCFLFGSQVVSANQVEGTEASVTTEVVEPTEKESEDLAEGTLVDAPVAISENTPEVEASPEVAKEETSAESTTETITEKADEAAPLVEPTETSTQALPETGTPVEKTSTEATAEPKVETKEVGNDPSLIMDNLVEDPTFGEKALEHVEYLSETIGSRVVGTEGEKLAQEYVIDQFKQMGYEVITDEFSFERRGTTYTSQNISVVKPGALSQEVILGAHYDSVSSGGSHGADDNASGAGILLEMAQRLYSQFTDYTIRFIAFGAEEVGLQGSKYHVSQMSQEEIDNTLAMINLDSLISGDYKYMYSGLGGKTWVRDQAFDIAEAINIPGMQTNPGLNEEYPYGETGDWSDHAPFNEVGIPVVYFEATNWNIGDLDGYNQTEEFGPIFHTGMDNLDFLNEHFPGRVSSHLYSFSSILYNLLTNITNPDAKIEYITEDIPFETIYEIDDTLTTNEEVVVTEGTKGVLTSKVIDGVIVETQITNLPTNRVIKRRSKPIIIDDKPTKDTSSKPGTKPVKVAASTVGKLPETGTDLSSTGWALFGLAAGLGLMASEKLRTKKTVKK</sequence>
<comment type="caution">
    <text evidence="5">The sequence shown here is derived from an EMBL/GenBank/DDBJ whole genome shotgun (WGS) entry which is preliminary data.</text>
</comment>
<dbReference type="EMBL" id="JANHNZ010000001">
    <property type="protein sequence ID" value="MCQ9209205.1"/>
    <property type="molecule type" value="Genomic_DNA"/>
</dbReference>